<dbReference type="Proteomes" id="UP001234989">
    <property type="component" value="Chromosome 4"/>
</dbReference>
<dbReference type="InterPro" id="IPR056924">
    <property type="entry name" value="SH3_Tf2-1"/>
</dbReference>
<dbReference type="InterPro" id="IPR036397">
    <property type="entry name" value="RNaseH_sf"/>
</dbReference>
<evidence type="ECO:0000313" key="3">
    <source>
        <dbReference type="Proteomes" id="UP001234989"/>
    </source>
</evidence>
<proteinExistence type="predicted"/>
<dbReference type="InterPro" id="IPR012337">
    <property type="entry name" value="RNaseH-like_sf"/>
</dbReference>
<dbReference type="EMBL" id="CP133615">
    <property type="protein sequence ID" value="WMV24171.1"/>
    <property type="molecule type" value="Genomic_DNA"/>
</dbReference>
<organism evidence="2 3">
    <name type="scientific">Solanum verrucosum</name>
    <dbReference type="NCBI Taxonomy" id="315347"/>
    <lineage>
        <taxon>Eukaryota</taxon>
        <taxon>Viridiplantae</taxon>
        <taxon>Streptophyta</taxon>
        <taxon>Embryophyta</taxon>
        <taxon>Tracheophyta</taxon>
        <taxon>Spermatophyta</taxon>
        <taxon>Magnoliopsida</taxon>
        <taxon>eudicotyledons</taxon>
        <taxon>Gunneridae</taxon>
        <taxon>Pentapetalae</taxon>
        <taxon>asterids</taxon>
        <taxon>lamiids</taxon>
        <taxon>Solanales</taxon>
        <taxon>Solanaceae</taxon>
        <taxon>Solanoideae</taxon>
        <taxon>Solaneae</taxon>
        <taxon>Solanum</taxon>
    </lineage>
</organism>
<dbReference type="AlphaFoldDB" id="A0AAF0TLL6"/>
<feature type="domain" description="Tf2-1-like SH3-like" evidence="1">
    <location>
        <begin position="243"/>
        <end position="307"/>
    </location>
</feature>
<dbReference type="PANTHER" id="PTHR46148:SF56">
    <property type="entry name" value="RETROTRANSPOSON PROTEIN"/>
    <property type="match status" value="1"/>
</dbReference>
<dbReference type="Pfam" id="PF24626">
    <property type="entry name" value="SH3_Tf2-1"/>
    <property type="match status" value="1"/>
</dbReference>
<evidence type="ECO:0000313" key="2">
    <source>
        <dbReference type="EMBL" id="WMV24171.1"/>
    </source>
</evidence>
<reference evidence="2" key="1">
    <citation type="submission" date="2023-08" db="EMBL/GenBank/DDBJ databases">
        <title>A de novo genome assembly of Solanum verrucosum Schlechtendal, a Mexican diploid species geographically isolated from the other diploid A-genome species in potato relatives.</title>
        <authorList>
            <person name="Hosaka K."/>
        </authorList>
    </citation>
    <scope>NUCLEOTIDE SEQUENCE</scope>
    <source>
        <tissue evidence="2">Young leaves</tissue>
    </source>
</reference>
<accession>A0AAF0TLL6</accession>
<protein>
    <recommendedName>
        <fullName evidence="1">Tf2-1-like SH3-like domain-containing protein</fullName>
    </recommendedName>
</protein>
<sequence length="363" mass="41936">MSVLYHPGKANVVANTLSRLSMGSVAHVEDDKKDLVRDVHRLTRLDVKAKQGLDPIFVELKEAVLKNSIEVFFQGVDGVLRYQDRMLKLDHLIPVKGSYSLEDYAKLYLREMVRLHGVPLSIICDCGTQFTSQFWKSFKKDLGTRVKLSTGNLVDHLPLIEFAYNNSYHSSIGMTPFEAHYGRRCRSHIRWFEVGKIALIGYESVHDTMEKVQLTSERLKIAQSRQKSYVDVIRRDIEFDVDDWVNLKISLIKDVMRFGKKEKFSPCYVGQYHILRRIGKVVYELDLPNDLALVHSVFHVSFLKKCVGDPTSVVPFESLDIKEILSYEEVLVDIFDRQVKKLRNKEVASVKVLWRKQRVEGDT</sequence>
<gene>
    <name evidence="2" type="ORF">MTR67_017556</name>
</gene>
<name>A0AAF0TLL6_SOLVR</name>
<dbReference type="PANTHER" id="PTHR46148">
    <property type="entry name" value="CHROMO DOMAIN-CONTAINING PROTEIN"/>
    <property type="match status" value="1"/>
</dbReference>
<keyword evidence="3" id="KW-1185">Reference proteome</keyword>
<dbReference type="Gene3D" id="3.30.420.10">
    <property type="entry name" value="Ribonuclease H-like superfamily/Ribonuclease H"/>
    <property type="match status" value="2"/>
</dbReference>
<dbReference type="SUPFAM" id="SSF53098">
    <property type="entry name" value="Ribonuclease H-like"/>
    <property type="match status" value="1"/>
</dbReference>
<dbReference type="GO" id="GO:0003676">
    <property type="term" value="F:nucleic acid binding"/>
    <property type="evidence" value="ECO:0007669"/>
    <property type="project" value="InterPro"/>
</dbReference>
<evidence type="ECO:0000259" key="1">
    <source>
        <dbReference type="Pfam" id="PF24626"/>
    </source>
</evidence>